<dbReference type="OrthoDB" id="10048081at2759"/>
<evidence type="ECO:0000313" key="2">
    <source>
        <dbReference type="EMBL" id="OQV16851.1"/>
    </source>
</evidence>
<reference evidence="3" key="1">
    <citation type="submission" date="2017-01" db="EMBL/GenBank/DDBJ databases">
        <title>Comparative genomics of anhydrobiosis in the tardigrade Hypsibius dujardini.</title>
        <authorList>
            <person name="Yoshida Y."/>
            <person name="Koutsovoulos G."/>
            <person name="Laetsch D."/>
            <person name="Stevens L."/>
            <person name="Kumar S."/>
            <person name="Horikawa D."/>
            <person name="Ishino K."/>
            <person name="Komine S."/>
            <person name="Tomita M."/>
            <person name="Blaxter M."/>
            <person name="Arakawa K."/>
        </authorList>
    </citation>
    <scope>NUCLEOTIDE SEQUENCE [LARGE SCALE GENOMIC DNA]</scope>
    <source>
        <strain evidence="3">Z151</strain>
    </source>
</reference>
<evidence type="ECO:0000313" key="3">
    <source>
        <dbReference type="Proteomes" id="UP000192578"/>
    </source>
</evidence>
<feature type="signal peptide" evidence="1">
    <location>
        <begin position="1"/>
        <end position="22"/>
    </location>
</feature>
<organism evidence="2 3">
    <name type="scientific">Hypsibius exemplaris</name>
    <name type="common">Freshwater tardigrade</name>
    <dbReference type="NCBI Taxonomy" id="2072580"/>
    <lineage>
        <taxon>Eukaryota</taxon>
        <taxon>Metazoa</taxon>
        <taxon>Ecdysozoa</taxon>
        <taxon>Tardigrada</taxon>
        <taxon>Eutardigrada</taxon>
        <taxon>Parachela</taxon>
        <taxon>Hypsibioidea</taxon>
        <taxon>Hypsibiidae</taxon>
        <taxon>Hypsibius</taxon>
    </lineage>
</organism>
<keyword evidence="1" id="KW-0732">Signal</keyword>
<proteinExistence type="predicted"/>
<gene>
    <name evidence="2" type="ORF">BV898_09023</name>
</gene>
<protein>
    <recommendedName>
        <fullName evidence="4">Secreted protein</fullName>
    </recommendedName>
</protein>
<keyword evidence="3" id="KW-1185">Reference proteome</keyword>
<comment type="caution">
    <text evidence="2">The sequence shown here is derived from an EMBL/GenBank/DDBJ whole genome shotgun (WGS) entry which is preliminary data.</text>
</comment>
<sequence length="189" mass="20554">MKGTLSFPLLIACGVLARLATSQNPSVRVEYELKKFSNARGTQQDGKKCSILGGSCNHKFTGYIDTSSPVKGWPGTRGVTDWPTLVEKKENSLILNKILSADICAGNFQVADLRVHVTDSGMTSDKLVEDFDCLSSGSIAPTELKSTWSEEKECKARYNPGNNKLTYRVRAYALPTASCGRPPARPHNG</sequence>
<evidence type="ECO:0008006" key="4">
    <source>
        <dbReference type="Google" id="ProtNLM"/>
    </source>
</evidence>
<dbReference type="EMBL" id="MTYJ01000069">
    <property type="protein sequence ID" value="OQV16851.1"/>
    <property type="molecule type" value="Genomic_DNA"/>
</dbReference>
<evidence type="ECO:0000256" key="1">
    <source>
        <dbReference type="SAM" id="SignalP"/>
    </source>
</evidence>
<accession>A0A1W0WNQ9</accession>
<dbReference type="Proteomes" id="UP000192578">
    <property type="component" value="Unassembled WGS sequence"/>
</dbReference>
<dbReference type="AlphaFoldDB" id="A0A1W0WNQ9"/>
<name>A0A1W0WNQ9_HYPEX</name>
<feature type="chain" id="PRO_5013048670" description="Secreted protein" evidence="1">
    <location>
        <begin position="23"/>
        <end position="189"/>
    </location>
</feature>